<comment type="similarity">
    <text evidence="1">Belongs to the CpsD/CapB family.</text>
</comment>
<evidence type="ECO:0000256" key="7">
    <source>
        <dbReference type="ARBA" id="ARBA00023137"/>
    </source>
</evidence>
<feature type="compositionally biased region" description="Acidic residues" evidence="9">
    <location>
        <begin position="114"/>
        <end position="124"/>
    </location>
</feature>
<dbReference type="RefSeq" id="WP_302723026.1">
    <property type="nucleotide sequence ID" value="NZ_JAULRU010000577.1"/>
</dbReference>
<name>A0ABU4RVK1_9GAMM</name>
<keyword evidence="3 11" id="KW-0808">Transferase</keyword>
<evidence type="ECO:0000256" key="3">
    <source>
        <dbReference type="ARBA" id="ARBA00022679"/>
    </source>
</evidence>
<keyword evidence="4" id="KW-0547">Nucleotide-binding</keyword>
<evidence type="ECO:0000256" key="1">
    <source>
        <dbReference type="ARBA" id="ARBA00007316"/>
    </source>
</evidence>
<dbReference type="PANTHER" id="PTHR32309:SF13">
    <property type="entry name" value="FERRIC ENTEROBACTIN TRANSPORT PROTEIN FEPE"/>
    <property type="match status" value="1"/>
</dbReference>
<dbReference type="InterPro" id="IPR050445">
    <property type="entry name" value="Bact_polysacc_biosynth/exp"/>
</dbReference>
<keyword evidence="12" id="KW-1185">Reference proteome</keyword>
<feature type="domain" description="AAA" evidence="10">
    <location>
        <begin position="171"/>
        <end position="309"/>
    </location>
</feature>
<dbReference type="PANTHER" id="PTHR32309">
    <property type="entry name" value="TYROSINE-PROTEIN KINASE"/>
    <property type="match status" value="1"/>
</dbReference>
<dbReference type="Pfam" id="PF13614">
    <property type="entry name" value="AAA_31"/>
    <property type="match status" value="1"/>
</dbReference>
<evidence type="ECO:0000313" key="12">
    <source>
        <dbReference type="Proteomes" id="UP001273505"/>
    </source>
</evidence>
<evidence type="ECO:0000256" key="6">
    <source>
        <dbReference type="ARBA" id="ARBA00022840"/>
    </source>
</evidence>
<keyword evidence="6" id="KW-0067">ATP-binding</keyword>
<feature type="compositionally biased region" description="Basic and acidic residues" evidence="9">
    <location>
        <begin position="125"/>
        <end position="146"/>
    </location>
</feature>
<protein>
    <recommendedName>
        <fullName evidence="2">non-specific protein-tyrosine kinase</fullName>
        <ecNumber evidence="2">2.7.10.2</ecNumber>
    </recommendedName>
</protein>
<feature type="region of interest" description="Disordered" evidence="9">
    <location>
        <begin position="17"/>
        <end position="146"/>
    </location>
</feature>
<evidence type="ECO:0000256" key="5">
    <source>
        <dbReference type="ARBA" id="ARBA00022777"/>
    </source>
</evidence>
<reference evidence="11 12" key="1">
    <citation type="submission" date="2023-11" db="EMBL/GenBank/DDBJ databases">
        <title>Gilvimarinus fulvus sp. nov., isolated from the surface of Kelp.</title>
        <authorList>
            <person name="Sun Y.Y."/>
            <person name="Gong Y."/>
            <person name="Du Z.J."/>
        </authorList>
    </citation>
    <scope>NUCLEOTIDE SEQUENCE [LARGE SCALE GENOMIC DNA]</scope>
    <source>
        <strain evidence="11 12">SDUM040013</strain>
    </source>
</reference>
<accession>A0ABU4RVK1</accession>
<comment type="caution">
    <text evidence="11">The sequence shown here is derived from an EMBL/GenBank/DDBJ whole genome shotgun (WGS) entry which is preliminary data.</text>
</comment>
<evidence type="ECO:0000313" key="11">
    <source>
        <dbReference type="EMBL" id="MDX6848231.1"/>
    </source>
</evidence>
<evidence type="ECO:0000256" key="8">
    <source>
        <dbReference type="ARBA" id="ARBA00051245"/>
    </source>
</evidence>
<dbReference type="EMBL" id="JAXAFO010000003">
    <property type="protein sequence ID" value="MDX6848231.1"/>
    <property type="molecule type" value="Genomic_DNA"/>
</dbReference>
<evidence type="ECO:0000259" key="10">
    <source>
        <dbReference type="Pfam" id="PF13614"/>
    </source>
</evidence>
<keyword evidence="5 11" id="KW-0418">Kinase</keyword>
<evidence type="ECO:0000256" key="2">
    <source>
        <dbReference type="ARBA" id="ARBA00011903"/>
    </source>
</evidence>
<keyword evidence="7" id="KW-0829">Tyrosine-protein kinase</keyword>
<dbReference type="GO" id="GO:0004715">
    <property type="term" value="F:non-membrane spanning protein tyrosine kinase activity"/>
    <property type="evidence" value="ECO:0007669"/>
    <property type="project" value="UniProtKB-EC"/>
</dbReference>
<dbReference type="Proteomes" id="UP001273505">
    <property type="component" value="Unassembled WGS sequence"/>
</dbReference>
<sequence length="350" mass="38354">MTKQKPAKQSYAELFLQRNAAQADHSHPSHSYAAEWLDQNGHRHNAPEADALSDGSNAPNHVEPESRIAQEDEALSDSSKAPDHVEPEPQIEPEAEALPDSANAPDHANFDPQAEQEDAAEDGQNETRDARLSLSKHTERQLERNRRELGMIRGNLASAADNPRLIYVSSCFDGEGKTTCSLNAAYGLSVAGAGRVLLVDGNTNHPRLHELFSCPSTPGLVDVLDGKVELEQALVATRYSELDFLAIGDSLSAGPNIVSSERMKSFLDTAKPLYDYIIVDGASIFSSSEATQMAPLFDGMILTVACEQTKWEVVQSAEDKVRNAEGKLLGVALNKRKFHIPKRIYKWLTR</sequence>
<organism evidence="11 12">
    <name type="scientific">Gilvimarinus gilvus</name>
    <dbReference type="NCBI Taxonomy" id="3058038"/>
    <lineage>
        <taxon>Bacteria</taxon>
        <taxon>Pseudomonadati</taxon>
        <taxon>Pseudomonadota</taxon>
        <taxon>Gammaproteobacteria</taxon>
        <taxon>Cellvibrionales</taxon>
        <taxon>Cellvibrionaceae</taxon>
        <taxon>Gilvimarinus</taxon>
    </lineage>
</organism>
<dbReference type="InterPro" id="IPR027417">
    <property type="entry name" value="P-loop_NTPase"/>
</dbReference>
<dbReference type="InterPro" id="IPR025669">
    <property type="entry name" value="AAA_dom"/>
</dbReference>
<comment type="catalytic activity">
    <reaction evidence="8">
        <text>L-tyrosyl-[protein] + ATP = O-phospho-L-tyrosyl-[protein] + ADP + H(+)</text>
        <dbReference type="Rhea" id="RHEA:10596"/>
        <dbReference type="Rhea" id="RHEA-COMP:10136"/>
        <dbReference type="Rhea" id="RHEA-COMP:20101"/>
        <dbReference type="ChEBI" id="CHEBI:15378"/>
        <dbReference type="ChEBI" id="CHEBI:30616"/>
        <dbReference type="ChEBI" id="CHEBI:46858"/>
        <dbReference type="ChEBI" id="CHEBI:61978"/>
        <dbReference type="ChEBI" id="CHEBI:456216"/>
        <dbReference type="EC" id="2.7.10.2"/>
    </reaction>
</comment>
<dbReference type="CDD" id="cd05387">
    <property type="entry name" value="BY-kinase"/>
    <property type="match status" value="1"/>
</dbReference>
<evidence type="ECO:0000256" key="4">
    <source>
        <dbReference type="ARBA" id="ARBA00022741"/>
    </source>
</evidence>
<gene>
    <name evidence="11" type="ORF">SCD92_02595</name>
</gene>
<dbReference type="SUPFAM" id="SSF52540">
    <property type="entry name" value="P-loop containing nucleoside triphosphate hydrolases"/>
    <property type="match status" value="1"/>
</dbReference>
<dbReference type="InterPro" id="IPR005702">
    <property type="entry name" value="Wzc-like_C"/>
</dbReference>
<proteinExistence type="inferred from homology"/>
<evidence type="ECO:0000256" key="9">
    <source>
        <dbReference type="SAM" id="MobiDB-lite"/>
    </source>
</evidence>
<dbReference type="EC" id="2.7.10.2" evidence="2"/>
<dbReference type="Gene3D" id="3.40.50.300">
    <property type="entry name" value="P-loop containing nucleotide triphosphate hydrolases"/>
    <property type="match status" value="1"/>
</dbReference>